<feature type="compositionally biased region" description="Basic and acidic residues" evidence="4">
    <location>
        <begin position="450"/>
        <end position="492"/>
    </location>
</feature>
<evidence type="ECO:0000256" key="3">
    <source>
        <dbReference type="ARBA" id="ARBA00023242"/>
    </source>
</evidence>
<feature type="compositionally biased region" description="Low complexity" evidence="4">
    <location>
        <begin position="780"/>
        <end position="799"/>
    </location>
</feature>
<feature type="compositionally biased region" description="Polar residues" evidence="4">
    <location>
        <begin position="376"/>
        <end position="413"/>
    </location>
</feature>
<sequence>MAEKEEQYGSDSAMSTNPDHAWTQQPAMPLWCLKKESVPLSGSGRLREEAGEDSSRKASVVIDDNEDESGLELSLGLSLGGPVSKPKARNGQKDGGTGVEERESGEKMNDDISSRKLMRRDGDASISRTQAFWQEFDISREGSQHDQKLPGTLASDVLVRERHPTSMSSLSSSITPSSSLGLSDTWRTIDNSCAGEESKAAVTFPFWKQVPEKPLLPEQGNGKDEVPMFQALPGPSSQTAAWTVYGQSALAMSLLERFKDTKDENPHVPFPVSSQECKTPMSATSSDTVEGGQLQLSKEGGDVVSPDDGLLTSDPRFAQETIEQLRKQKKQEARKRRKAFMEEQKIQKKAKEEDEGRFASGLVPKPMGSRPGTPPGTKSSPAFQQQANSREASSPSNSQDVGSGGLQRTSSGLWSRASGTRDVQAAGSPEKTQEKGPTEKCSEDDNPVIENRKASQGDRNRSENEKARDVGVDKEGNSRQEPEHRSPGKDGLGKIFTGEETADASCGPRENAAAPSAALSIGPDVNKVQADATWVQRMLESQMNTHSAYQMAAALMENKEQLLKGLPDLNGRKGKSSENAPAVDKDRLKAFVPPALDRNERNNERNRVEPIVGDAKKEDGNRPTAVGLHATPGSVMAYSQQSTFPLIHRPYPFPVPVADPTGLPYPMPYPFPYMMQYAHVDSSSGQERPGVLTLPSPFPTVSSHLPYPVVGDVSTLGWAPVLRPQTTPPHSPPRTLVRSASEMAIEENRNLQGAKSGENVRNVSPTKDASKAGHTLIRASSSGSIQGQSGAFARLRSSPSLPPTPQFGPVRSRADMGDPITYRDGYNVVGNSAFASLVAAVEASQGLSAAVASMNTTTKQPATTRTGGSKLERTSSRTLPDSLDDMTGGSNSSSKVSSQQQEGGDAQHGDSVSSKSSSVDEPKVTHGSKVQQGTTTLPEGLIRQMGQEGSCLKSGCDAELKFGGSGSSPDLPWVTCKGAGPNGKAISGVLYKYNKGQVRIVCACHGRHMSPSEFVQHAGNEDLSNPEKNIVVNAFPHGGQAAAAQR</sequence>
<feature type="region of interest" description="Disordered" evidence="4">
    <location>
        <begin position="853"/>
        <end position="938"/>
    </location>
</feature>
<feature type="compositionally biased region" description="Low complexity" evidence="4">
    <location>
        <begin position="71"/>
        <end position="81"/>
    </location>
</feature>
<evidence type="ECO:0000313" key="6">
    <source>
        <dbReference type="EMBL" id="KAL2651135.1"/>
    </source>
</evidence>
<feature type="region of interest" description="Disordered" evidence="4">
    <location>
        <begin position="750"/>
        <end position="816"/>
    </location>
</feature>
<dbReference type="Pfam" id="PF16135">
    <property type="entry name" value="TDBD"/>
    <property type="match status" value="1"/>
</dbReference>
<feature type="region of interest" description="Disordered" evidence="4">
    <location>
        <begin position="41"/>
        <end position="123"/>
    </location>
</feature>
<feature type="compositionally biased region" description="Basic and acidic residues" evidence="4">
    <location>
        <begin position="99"/>
        <end position="123"/>
    </location>
</feature>
<feature type="compositionally biased region" description="Low complexity" evidence="4">
    <location>
        <begin position="888"/>
        <end position="904"/>
    </location>
</feature>
<keyword evidence="3" id="KW-0539">Nucleus</keyword>
<dbReference type="AlphaFoldDB" id="A0ABD1ZI65"/>
<organism evidence="6 7">
    <name type="scientific">Riccia fluitans</name>
    <dbReference type="NCBI Taxonomy" id="41844"/>
    <lineage>
        <taxon>Eukaryota</taxon>
        <taxon>Viridiplantae</taxon>
        <taxon>Streptophyta</taxon>
        <taxon>Embryophyta</taxon>
        <taxon>Marchantiophyta</taxon>
        <taxon>Marchantiopsida</taxon>
        <taxon>Marchantiidae</taxon>
        <taxon>Marchantiales</taxon>
        <taxon>Ricciaceae</taxon>
        <taxon>Riccia</taxon>
    </lineage>
</organism>
<comment type="subcellular location">
    <subcellularLocation>
        <location evidence="1">Nucleus</location>
    </subcellularLocation>
</comment>
<dbReference type="PANTHER" id="PTHR31413:SF12">
    <property type="entry name" value="AFP HOMOLOG 2"/>
    <property type="match status" value="1"/>
</dbReference>
<reference evidence="6 7" key="1">
    <citation type="submission" date="2024-09" db="EMBL/GenBank/DDBJ databases">
        <title>Chromosome-scale assembly of Riccia fluitans.</title>
        <authorList>
            <person name="Paukszto L."/>
            <person name="Sawicki J."/>
            <person name="Karawczyk K."/>
            <person name="Piernik-Szablinska J."/>
            <person name="Szczecinska M."/>
            <person name="Mazdziarz M."/>
        </authorList>
    </citation>
    <scope>NUCLEOTIDE SEQUENCE [LARGE SCALE GENOMIC DNA]</scope>
    <source>
        <strain evidence="6">Rf_01</strain>
        <tissue evidence="6">Aerial parts of the thallus</tissue>
    </source>
</reference>
<name>A0ABD1ZI65_9MARC</name>
<dbReference type="EMBL" id="JBHFFA010000001">
    <property type="protein sequence ID" value="KAL2651135.1"/>
    <property type="molecule type" value="Genomic_DNA"/>
</dbReference>
<dbReference type="PANTHER" id="PTHR31413">
    <property type="entry name" value="AFP HOMOLOG 2"/>
    <property type="match status" value="1"/>
</dbReference>
<accession>A0ABD1ZI65</accession>
<feature type="compositionally biased region" description="Basic and acidic residues" evidence="4">
    <location>
        <begin position="431"/>
        <end position="443"/>
    </location>
</feature>
<feature type="region of interest" description="Disordered" evidence="4">
    <location>
        <begin position="1"/>
        <end position="23"/>
    </location>
</feature>
<comment type="similarity">
    <text evidence="2">Belongs to the Ninja family.</text>
</comment>
<feature type="compositionally biased region" description="Basic residues" evidence="4">
    <location>
        <begin position="327"/>
        <end position="338"/>
    </location>
</feature>
<evidence type="ECO:0000256" key="4">
    <source>
        <dbReference type="SAM" id="MobiDB-lite"/>
    </source>
</evidence>
<gene>
    <name evidence="6" type="ORF">R1flu_019263</name>
</gene>
<feature type="domain" description="Tify" evidence="5">
    <location>
        <begin position="999"/>
        <end position="1031"/>
    </location>
</feature>
<feature type="compositionally biased region" description="Basic and acidic residues" evidence="4">
    <location>
        <begin position="339"/>
        <end position="357"/>
    </location>
</feature>
<evidence type="ECO:0000256" key="1">
    <source>
        <dbReference type="ARBA" id="ARBA00004123"/>
    </source>
</evidence>
<comment type="caution">
    <text evidence="6">The sequence shown here is derived from an EMBL/GenBank/DDBJ whole genome shotgun (WGS) entry which is preliminary data.</text>
</comment>
<protein>
    <recommendedName>
        <fullName evidence="5">Tify domain-containing protein</fullName>
    </recommendedName>
</protein>
<dbReference type="InterPro" id="IPR031307">
    <property type="entry name" value="Ninja_fam"/>
</dbReference>
<feature type="region of interest" description="Disordered" evidence="4">
    <location>
        <begin position="262"/>
        <end position="523"/>
    </location>
</feature>
<feature type="compositionally biased region" description="Polar residues" evidence="4">
    <location>
        <begin position="272"/>
        <end position="288"/>
    </location>
</feature>
<dbReference type="GO" id="GO:0005634">
    <property type="term" value="C:nucleus"/>
    <property type="evidence" value="ECO:0007669"/>
    <property type="project" value="UniProtKB-SubCell"/>
</dbReference>
<evidence type="ECO:0000259" key="5">
    <source>
        <dbReference type="Pfam" id="PF16135"/>
    </source>
</evidence>
<keyword evidence="7" id="KW-1185">Reference proteome</keyword>
<dbReference type="Proteomes" id="UP001605036">
    <property type="component" value="Unassembled WGS sequence"/>
</dbReference>
<feature type="compositionally biased region" description="Polar residues" evidence="4">
    <location>
        <begin position="853"/>
        <end position="867"/>
    </location>
</feature>
<proteinExistence type="inferred from homology"/>
<evidence type="ECO:0000313" key="7">
    <source>
        <dbReference type="Proteomes" id="UP001605036"/>
    </source>
</evidence>
<feature type="compositionally biased region" description="Polar residues" evidence="4">
    <location>
        <begin position="9"/>
        <end position="23"/>
    </location>
</feature>
<feature type="compositionally biased region" description="Basic and acidic residues" evidence="4">
    <location>
        <begin position="45"/>
        <end position="56"/>
    </location>
</feature>
<evidence type="ECO:0000256" key="2">
    <source>
        <dbReference type="ARBA" id="ARBA00006081"/>
    </source>
</evidence>
<feature type="compositionally biased region" description="Polar residues" evidence="4">
    <location>
        <begin position="928"/>
        <end position="937"/>
    </location>
</feature>
<dbReference type="InterPro" id="IPR032308">
    <property type="entry name" value="TDBD"/>
</dbReference>